<evidence type="ECO:0000256" key="1">
    <source>
        <dbReference type="ARBA" id="ARBA00001968"/>
    </source>
</evidence>
<proteinExistence type="inferred from homology"/>
<dbReference type="Pfam" id="PF02545">
    <property type="entry name" value="Maf"/>
    <property type="match status" value="1"/>
</dbReference>
<dbReference type="PANTHER" id="PTHR43213:SF5">
    <property type="entry name" value="BIFUNCTIONAL DTTP_UTP PYROPHOSPHATASE_METHYLTRANSFERASE PROTEIN-RELATED"/>
    <property type="match status" value="1"/>
</dbReference>
<dbReference type="Gene3D" id="3.90.950.10">
    <property type="match status" value="1"/>
</dbReference>
<evidence type="ECO:0000313" key="4">
    <source>
        <dbReference type="Proteomes" id="UP001146120"/>
    </source>
</evidence>
<accession>A0AAV2YTU5</accession>
<dbReference type="AlphaFoldDB" id="A0AAV2YTU5"/>
<dbReference type="PANTHER" id="PTHR43213">
    <property type="entry name" value="BIFUNCTIONAL DTTP/UTP PYROPHOSPHATASE/METHYLTRANSFERASE PROTEIN-RELATED"/>
    <property type="match status" value="1"/>
</dbReference>
<reference evidence="3" key="2">
    <citation type="journal article" date="2023" name="Microbiol Resour">
        <title>Decontamination and Annotation of the Draft Genome Sequence of the Oomycete Lagenidium giganteum ARSEF 373.</title>
        <authorList>
            <person name="Morgan W.R."/>
            <person name="Tartar A."/>
        </authorList>
    </citation>
    <scope>NUCLEOTIDE SEQUENCE</scope>
    <source>
        <strain evidence="3">ARSEF 373</strain>
    </source>
</reference>
<evidence type="ECO:0000256" key="2">
    <source>
        <dbReference type="ARBA" id="ARBA00022801"/>
    </source>
</evidence>
<comment type="caution">
    <text evidence="3">The sequence shown here is derived from an EMBL/GenBank/DDBJ whole genome shotgun (WGS) entry which is preliminary data.</text>
</comment>
<dbReference type="GO" id="GO:0047429">
    <property type="term" value="F:nucleoside triphosphate diphosphatase activity"/>
    <property type="evidence" value="ECO:0007669"/>
    <property type="project" value="InterPro"/>
</dbReference>
<dbReference type="HAMAP" id="MF_00528">
    <property type="entry name" value="Maf"/>
    <property type="match status" value="1"/>
</dbReference>
<keyword evidence="2" id="KW-0378">Hydrolase</keyword>
<protein>
    <submittedName>
        <fullName evidence="3">Uncharacterized protein</fullName>
    </submittedName>
</protein>
<dbReference type="Proteomes" id="UP001146120">
    <property type="component" value="Unassembled WGS sequence"/>
</dbReference>
<keyword evidence="4" id="KW-1185">Reference proteome</keyword>
<gene>
    <name evidence="3" type="ORF">N0F65_009783</name>
</gene>
<comment type="cofactor">
    <cofactor evidence="1">
        <name>a divalent metal cation</name>
        <dbReference type="ChEBI" id="CHEBI:60240"/>
    </cofactor>
</comment>
<dbReference type="InterPro" id="IPR003697">
    <property type="entry name" value="Maf-like"/>
</dbReference>
<sequence>MLSTLTSHLATRRVILASQSPRRVELLRHCGIAFDVVPSTFEENLPKNQFASPELYVLENAKQKANEVRQRIVIGCDTVVVHQGQILEKPRDEQDAFRMLSRLVGDAHDVCSGVAIFSSALGKEPHLFSEKTTVVFGKVDPQVIEDYIKTGESMDKAGSYGLQGQARVFVSEIHGCINNLIGFPVQRLGLELTKLVDDGNL</sequence>
<evidence type="ECO:0000313" key="3">
    <source>
        <dbReference type="EMBL" id="DAZ97515.1"/>
    </source>
</evidence>
<organism evidence="3 4">
    <name type="scientific">Lagenidium giganteum</name>
    <dbReference type="NCBI Taxonomy" id="4803"/>
    <lineage>
        <taxon>Eukaryota</taxon>
        <taxon>Sar</taxon>
        <taxon>Stramenopiles</taxon>
        <taxon>Oomycota</taxon>
        <taxon>Peronosporomycetes</taxon>
        <taxon>Pythiales</taxon>
        <taxon>Pythiaceae</taxon>
    </lineage>
</organism>
<dbReference type="PIRSF" id="PIRSF006305">
    <property type="entry name" value="Maf"/>
    <property type="match status" value="1"/>
</dbReference>
<dbReference type="SUPFAM" id="SSF52972">
    <property type="entry name" value="ITPase-like"/>
    <property type="match status" value="1"/>
</dbReference>
<name>A0AAV2YTU5_9STRA</name>
<dbReference type="EMBL" id="DAKRPA010000133">
    <property type="protein sequence ID" value="DAZ97515.1"/>
    <property type="molecule type" value="Genomic_DNA"/>
</dbReference>
<dbReference type="NCBIfam" id="TIGR00172">
    <property type="entry name" value="maf"/>
    <property type="match status" value="1"/>
</dbReference>
<reference evidence="3" key="1">
    <citation type="submission" date="2022-11" db="EMBL/GenBank/DDBJ databases">
        <authorList>
            <person name="Morgan W.R."/>
            <person name="Tartar A."/>
        </authorList>
    </citation>
    <scope>NUCLEOTIDE SEQUENCE</scope>
    <source>
        <strain evidence="3">ARSEF 373</strain>
    </source>
</reference>
<dbReference type="InterPro" id="IPR029001">
    <property type="entry name" value="ITPase-like_fam"/>
</dbReference>
<dbReference type="CDD" id="cd00555">
    <property type="entry name" value="Maf"/>
    <property type="match status" value="1"/>
</dbReference>